<evidence type="ECO:0008006" key="4">
    <source>
        <dbReference type="Google" id="ProtNLM"/>
    </source>
</evidence>
<evidence type="ECO:0000256" key="1">
    <source>
        <dbReference type="SAM" id="SignalP"/>
    </source>
</evidence>
<dbReference type="AlphaFoldDB" id="A0A1Y6LLT5"/>
<proteinExistence type="predicted"/>
<keyword evidence="1" id="KW-0732">Signal</keyword>
<feature type="signal peptide" evidence="1">
    <location>
        <begin position="1"/>
        <end position="18"/>
    </location>
</feature>
<organism evidence="2 3">
    <name type="scientific">Zymoseptoria tritici ST99CH_1A5</name>
    <dbReference type="NCBI Taxonomy" id="1276529"/>
    <lineage>
        <taxon>Eukaryota</taxon>
        <taxon>Fungi</taxon>
        <taxon>Dikarya</taxon>
        <taxon>Ascomycota</taxon>
        <taxon>Pezizomycotina</taxon>
        <taxon>Dothideomycetes</taxon>
        <taxon>Dothideomycetidae</taxon>
        <taxon>Mycosphaerellales</taxon>
        <taxon>Mycosphaerellaceae</taxon>
        <taxon>Zymoseptoria</taxon>
    </lineage>
</organism>
<feature type="chain" id="PRO_5011011651" description="Outer membrane protein beta-barrel domain-containing protein" evidence="1">
    <location>
        <begin position="19"/>
        <end position="170"/>
    </location>
</feature>
<accession>A0A1Y6LLT5</accession>
<gene>
    <name evidence="2" type="ORF">ZT1A5_G6815</name>
</gene>
<evidence type="ECO:0000313" key="2">
    <source>
        <dbReference type="EMBL" id="SMY25373.1"/>
    </source>
</evidence>
<reference evidence="2 3" key="1">
    <citation type="submission" date="2016-10" db="EMBL/GenBank/DDBJ databases">
        <authorList>
            <person name="Varghese N."/>
        </authorList>
    </citation>
    <scope>NUCLEOTIDE SEQUENCE [LARGE SCALE GENOMIC DNA]</scope>
</reference>
<evidence type="ECO:0000313" key="3">
    <source>
        <dbReference type="Proteomes" id="UP000215453"/>
    </source>
</evidence>
<protein>
    <recommendedName>
        <fullName evidence="4">Outer membrane protein beta-barrel domain-containing protein</fullName>
    </recommendedName>
</protein>
<dbReference type="EMBL" id="LT882681">
    <property type="protein sequence ID" value="SMY25373.1"/>
    <property type="molecule type" value="Genomic_DNA"/>
</dbReference>
<name>A0A1Y6LLT5_ZYMTR</name>
<dbReference type="Proteomes" id="UP000215453">
    <property type="component" value="Chromosome 6"/>
</dbReference>
<sequence length="170" mass="17505">MFASTLFTALFCAGLVVAHDGQTHGHLQPREETNETNTVEITTFGRSQNSTGGQAQVAAAGDLSPFGEIGVGCGINWQEDVSFGGGLQAGSSSFGLGGGYKIFPHSMEIGAGIGYTKSNASASITFQSSDDGSFQLTFTSTRAFACVPGNATTGYSVTCTTTNGTALRRH</sequence>